<keyword evidence="2" id="KW-1185">Reference proteome</keyword>
<dbReference type="AlphaFoldDB" id="A0A9P6VNA8"/>
<name>A0A9P6VNA8_9HELO</name>
<dbReference type="InterPro" id="IPR023346">
    <property type="entry name" value="Lysozyme-like_dom_sf"/>
</dbReference>
<organism evidence="1 2">
    <name type="scientific">Hyphodiscus hymeniophilus</name>
    <dbReference type="NCBI Taxonomy" id="353542"/>
    <lineage>
        <taxon>Eukaryota</taxon>
        <taxon>Fungi</taxon>
        <taxon>Dikarya</taxon>
        <taxon>Ascomycota</taxon>
        <taxon>Pezizomycotina</taxon>
        <taxon>Leotiomycetes</taxon>
        <taxon>Helotiales</taxon>
        <taxon>Hyphodiscaceae</taxon>
        <taxon>Hyphodiscus</taxon>
    </lineage>
</organism>
<dbReference type="SUPFAM" id="SSF53955">
    <property type="entry name" value="Lysozyme-like"/>
    <property type="match status" value="1"/>
</dbReference>
<proteinExistence type="predicted"/>
<gene>
    <name evidence="1" type="ORF">D0Z07_2591</name>
</gene>
<comment type="caution">
    <text evidence="1">The sequence shown here is derived from an EMBL/GenBank/DDBJ whole genome shotgun (WGS) entry which is preliminary data.</text>
</comment>
<dbReference type="Gene3D" id="1.10.530.10">
    <property type="match status" value="1"/>
</dbReference>
<dbReference type="Proteomes" id="UP000785200">
    <property type="component" value="Unassembled WGS sequence"/>
</dbReference>
<evidence type="ECO:0008006" key="3">
    <source>
        <dbReference type="Google" id="ProtNLM"/>
    </source>
</evidence>
<reference evidence="1" key="1">
    <citation type="submission" date="2019-07" db="EMBL/GenBank/DDBJ databases">
        <title>Hyphodiscus hymeniophilus genome sequencing and assembly.</title>
        <authorList>
            <person name="Kramer G."/>
            <person name="Nodwell J."/>
        </authorList>
    </citation>
    <scope>NUCLEOTIDE SEQUENCE</scope>
    <source>
        <strain evidence="1">ATCC 34498</strain>
    </source>
</reference>
<dbReference type="OrthoDB" id="1193027at2759"/>
<dbReference type="EMBL" id="VNKQ01000005">
    <property type="protein sequence ID" value="KAG0651158.1"/>
    <property type="molecule type" value="Genomic_DNA"/>
</dbReference>
<sequence>MLAAFCQLARGHPITTQASDAAVLPPYQLYTGDGTVQQGWPGTNQWVSFDAMWDNNQELMISSCTQYNQANNQPQELVDLHDTVRSIAASSGVDERFILAIILQESGGCLRAPTSYLGVTNPGLMQDHNGFGTCFGANTCSAEAIRLMVSDGVIGTYDGYNPQGMGGAGDGLKQCIAQAENGGARDATAIYRAARIYNTGSYHLGEDLSAPKVATLCYASDIANRLTGFHGLESGCRLQR</sequence>
<evidence type="ECO:0000313" key="1">
    <source>
        <dbReference type="EMBL" id="KAG0651158.1"/>
    </source>
</evidence>
<protein>
    <recommendedName>
        <fullName evidence="3">Transglycosylase SLT domain-containing protein</fullName>
    </recommendedName>
</protein>
<evidence type="ECO:0000313" key="2">
    <source>
        <dbReference type="Proteomes" id="UP000785200"/>
    </source>
</evidence>
<accession>A0A9P6VNA8</accession>